<feature type="transmembrane region" description="Helical" evidence="2">
    <location>
        <begin position="160"/>
        <end position="184"/>
    </location>
</feature>
<keyword evidence="2" id="KW-1133">Transmembrane helix</keyword>
<feature type="region of interest" description="Disordered" evidence="1">
    <location>
        <begin position="189"/>
        <end position="209"/>
    </location>
</feature>
<dbReference type="PANTHER" id="PTHR34989:SF1">
    <property type="entry name" value="PROTEIN HDED"/>
    <property type="match status" value="1"/>
</dbReference>
<organism evidence="3">
    <name type="scientific">hydrothermal vent metagenome</name>
    <dbReference type="NCBI Taxonomy" id="652676"/>
    <lineage>
        <taxon>unclassified sequences</taxon>
        <taxon>metagenomes</taxon>
        <taxon>ecological metagenomes</taxon>
    </lineage>
</organism>
<evidence type="ECO:0000256" key="1">
    <source>
        <dbReference type="SAM" id="MobiDB-lite"/>
    </source>
</evidence>
<dbReference type="AlphaFoldDB" id="A0A1W1CSN8"/>
<evidence type="ECO:0000313" key="3">
    <source>
        <dbReference type="EMBL" id="SFV68779.1"/>
    </source>
</evidence>
<keyword evidence="2" id="KW-0812">Transmembrane</keyword>
<dbReference type="EMBL" id="FPHL01000054">
    <property type="protein sequence ID" value="SFV68779.1"/>
    <property type="molecule type" value="Genomic_DNA"/>
</dbReference>
<dbReference type="GO" id="GO:0005886">
    <property type="term" value="C:plasma membrane"/>
    <property type="evidence" value="ECO:0007669"/>
    <property type="project" value="TreeGrafter"/>
</dbReference>
<evidence type="ECO:0008006" key="4">
    <source>
        <dbReference type="Google" id="ProtNLM"/>
    </source>
</evidence>
<evidence type="ECO:0000256" key="2">
    <source>
        <dbReference type="SAM" id="Phobius"/>
    </source>
</evidence>
<keyword evidence="2" id="KW-0472">Membrane</keyword>
<dbReference type="InterPro" id="IPR005325">
    <property type="entry name" value="DUF308_memb"/>
</dbReference>
<feature type="transmembrane region" description="Helical" evidence="2">
    <location>
        <begin position="132"/>
        <end position="154"/>
    </location>
</feature>
<protein>
    <recommendedName>
        <fullName evidence="4">Bll4390 protein</fullName>
    </recommendedName>
</protein>
<feature type="transmembrane region" description="Helical" evidence="2">
    <location>
        <begin position="78"/>
        <end position="97"/>
    </location>
</feature>
<sequence>MWNWNSNLSLEMNINKNLVDNFRKYAKISGTLFIILGAVGIIFPTFMSFTTLAFVAYLMLFAGISAGWLTWISNKNDWAGWLKSFVLIVVSLFMIFYPMQGIAALGLLFAIYFFTDAFAGFGLAFSLKPQKIWWMWLVNAVTSLILGFIFLIGWPFSSLFMVGLLVGISLLFDGVALLSGGMFLDTAEKEDKTEEANKTEKDDKNETEA</sequence>
<feature type="transmembrane region" description="Helical" evidence="2">
    <location>
        <begin position="25"/>
        <end position="46"/>
    </location>
</feature>
<name>A0A1W1CSN8_9ZZZZ</name>
<dbReference type="InterPro" id="IPR052712">
    <property type="entry name" value="Acid_resist_chaperone_HdeD"/>
</dbReference>
<feature type="transmembrane region" description="Helical" evidence="2">
    <location>
        <begin position="103"/>
        <end position="125"/>
    </location>
</feature>
<feature type="transmembrane region" description="Helical" evidence="2">
    <location>
        <begin position="52"/>
        <end position="71"/>
    </location>
</feature>
<dbReference type="Pfam" id="PF03729">
    <property type="entry name" value="DUF308"/>
    <property type="match status" value="1"/>
</dbReference>
<proteinExistence type="predicted"/>
<reference evidence="3" key="1">
    <citation type="submission" date="2016-10" db="EMBL/GenBank/DDBJ databases">
        <authorList>
            <person name="de Groot N.N."/>
        </authorList>
    </citation>
    <scope>NUCLEOTIDE SEQUENCE</scope>
</reference>
<accession>A0A1W1CSN8</accession>
<gene>
    <name evidence="3" type="ORF">MNB_SV-10-1082</name>
</gene>
<dbReference type="PANTHER" id="PTHR34989">
    <property type="entry name" value="PROTEIN HDED"/>
    <property type="match status" value="1"/>
</dbReference>